<dbReference type="Proteomes" id="UP000604825">
    <property type="component" value="Unassembled WGS sequence"/>
</dbReference>
<gene>
    <name evidence="6" type="ORF">NCGR_LOCUS15099</name>
</gene>
<protein>
    <recommendedName>
        <fullName evidence="5">AMP-dependent synthetase/ligase domain-containing protein</fullName>
    </recommendedName>
</protein>
<keyword evidence="7" id="KW-1185">Reference proteome</keyword>
<organism evidence="6 7">
    <name type="scientific">Miscanthus lutarioriparius</name>
    <dbReference type="NCBI Taxonomy" id="422564"/>
    <lineage>
        <taxon>Eukaryota</taxon>
        <taxon>Viridiplantae</taxon>
        <taxon>Streptophyta</taxon>
        <taxon>Embryophyta</taxon>
        <taxon>Tracheophyta</taxon>
        <taxon>Spermatophyta</taxon>
        <taxon>Magnoliopsida</taxon>
        <taxon>Liliopsida</taxon>
        <taxon>Poales</taxon>
        <taxon>Poaceae</taxon>
        <taxon>PACMAD clade</taxon>
        <taxon>Panicoideae</taxon>
        <taxon>Andropogonodae</taxon>
        <taxon>Andropogoneae</taxon>
        <taxon>Saccharinae</taxon>
        <taxon>Miscanthus</taxon>
    </lineage>
</organism>
<dbReference type="Pfam" id="PF00501">
    <property type="entry name" value="AMP-binding"/>
    <property type="match status" value="1"/>
</dbReference>
<evidence type="ECO:0000256" key="3">
    <source>
        <dbReference type="ARBA" id="ARBA00022840"/>
    </source>
</evidence>
<evidence type="ECO:0000256" key="4">
    <source>
        <dbReference type="SAM" id="Phobius"/>
    </source>
</evidence>
<sequence length="131" mass="13772">MGRAKAVVLAHYNLMACNATWAPAAGETLILAMPLLHVYGFTFCLRAALAMHTLVLHTARRRFDIAAVLDAVGRFGVTCLALAPPALLAIVRTTEEDATTACMATLKAVSYGGAPIAATSLFRVSEIIVTG</sequence>
<reference evidence="6" key="1">
    <citation type="submission" date="2020-10" db="EMBL/GenBank/DDBJ databases">
        <authorList>
            <person name="Han B."/>
            <person name="Lu T."/>
            <person name="Zhao Q."/>
            <person name="Huang X."/>
            <person name="Zhao Y."/>
        </authorList>
    </citation>
    <scope>NUCLEOTIDE SEQUENCE</scope>
</reference>
<dbReference type="PANTHER" id="PTHR24096">
    <property type="entry name" value="LONG-CHAIN-FATTY-ACID--COA LIGASE"/>
    <property type="match status" value="1"/>
</dbReference>
<evidence type="ECO:0000256" key="1">
    <source>
        <dbReference type="ARBA" id="ARBA00022598"/>
    </source>
</evidence>
<keyword evidence="4" id="KW-0472">Membrane</keyword>
<keyword evidence="1" id="KW-0436">Ligase</keyword>
<dbReference type="EMBL" id="CAJGYO010000004">
    <property type="protein sequence ID" value="CAD6222437.1"/>
    <property type="molecule type" value="Genomic_DNA"/>
</dbReference>
<feature type="domain" description="AMP-dependent synthetase/ligase" evidence="5">
    <location>
        <begin position="2"/>
        <end position="125"/>
    </location>
</feature>
<name>A0A811NGZ4_9POAL</name>
<dbReference type="PANTHER" id="PTHR24096:SF298">
    <property type="entry name" value="4-COUMARATE--COA LIGASE"/>
    <property type="match status" value="1"/>
</dbReference>
<keyword evidence="4" id="KW-0812">Transmembrane</keyword>
<comment type="caution">
    <text evidence="6">The sequence shown here is derived from an EMBL/GenBank/DDBJ whole genome shotgun (WGS) entry which is preliminary data.</text>
</comment>
<evidence type="ECO:0000313" key="6">
    <source>
        <dbReference type="EMBL" id="CAD6222437.1"/>
    </source>
</evidence>
<dbReference type="InterPro" id="IPR042099">
    <property type="entry name" value="ANL_N_sf"/>
</dbReference>
<evidence type="ECO:0000313" key="7">
    <source>
        <dbReference type="Proteomes" id="UP000604825"/>
    </source>
</evidence>
<proteinExistence type="predicted"/>
<keyword evidence="3" id="KW-0067">ATP-binding</keyword>
<dbReference type="AlphaFoldDB" id="A0A811NGZ4"/>
<keyword evidence="4" id="KW-1133">Transmembrane helix</keyword>
<dbReference type="GO" id="GO:0005524">
    <property type="term" value="F:ATP binding"/>
    <property type="evidence" value="ECO:0007669"/>
    <property type="project" value="UniProtKB-KW"/>
</dbReference>
<evidence type="ECO:0000256" key="2">
    <source>
        <dbReference type="ARBA" id="ARBA00022741"/>
    </source>
</evidence>
<accession>A0A811NGZ4</accession>
<dbReference type="GO" id="GO:0016878">
    <property type="term" value="F:acid-thiol ligase activity"/>
    <property type="evidence" value="ECO:0007669"/>
    <property type="project" value="UniProtKB-ARBA"/>
</dbReference>
<evidence type="ECO:0000259" key="5">
    <source>
        <dbReference type="Pfam" id="PF00501"/>
    </source>
</evidence>
<dbReference type="SUPFAM" id="SSF56801">
    <property type="entry name" value="Acetyl-CoA synthetase-like"/>
    <property type="match status" value="1"/>
</dbReference>
<keyword evidence="2" id="KW-0547">Nucleotide-binding</keyword>
<feature type="transmembrane region" description="Helical" evidence="4">
    <location>
        <begin position="36"/>
        <end position="56"/>
    </location>
</feature>
<dbReference type="Gene3D" id="3.40.50.12780">
    <property type="entry name" value="N-terminal domain of ligase-like"/>
    <property type="match status" value="1"/>
</dbReference>
<dbReference type="InterPro" id="IPR000873">
    <property type="entry name" value="AMP-dep_synth/lig_dom"/>
</dbReference>
<dbReference type="GO" id="GO:0016405">
    <property type="term" value="F:CoA-ligase activity"/>
    <property type="evidence" value="ECO:0007669"/>
    <property type="project" value="TreeGrafter"/>
</dbReference>